<dbReference type="AlphaFoldDB" id="A0A430KX42"/>
<proteinExistence type="predicted"/>
<reference evidence="2 3" key="1">
    <citation type="submission" date="2017-06" db="EMBL/GenBank/DDBJ databases">
        <title>Comparative genomic analysis of Ambrosia Fusariam Clade fungi.</title>
        <authorList>
            <person name="Stajich J.E."/>
            <person name="Carrillo J."/>
            <person name="Kijimoto T."/>
            <person name="Eskalen A."/>
            <person name="O'Donnell K."/>
            <person name="Kasson M."/>
        </authorList>
    </citation>
    <scope>NUCLEOTIDE SEQUENCE [LARGE SCALE GENOMIC DNA]</scope>
    <source>
        <strain evidence="2 3">UCR1854</strain>
    </source>
</reference>
<comment type="caution">
    <text evidence="2">The sequence shown here is derived from an EMBL/GenBank/DDBJ whole genome shotgun (WGS) entry which is preliminary data.</text>
</comment>
<sequence>MRGPTPHSRKPKLNLCLAKDSALLQTGTQNPDRSTPLRTQRHIDLHPQKREQPSLCPTPSGLVDSVSSTKKKRQNTVSTAVAVLSSRQ</sequence>
<keyword evidence="3" id="KW-1185">Reference proteome</keyword>
<gene>
    <name evidence="2" type="ORF">BHE90_017575</name>
</gene>
<evidence type="ECO:0000313" key="3">
    <source>
        <dbReference type="Proteomes" id="UP000287124"/>
    </source>
</evidence>
<name>A0A430KX42_9HYPO</name>
<feature type="region of interest" description="Disordered" evidence="1">
    <location>
        <begin position="47"/>
        <end position="88"/>
    </location>
</feature>
<organism evidence="2 3">
    <name type="scientific">Fusarium euwallaceae</name>
    <dbReference type="NCBI Taxonomy" id="1147111"/>
    <lineage>
        <taxon>Eukaryota</taxon>
        <taxon>Fungi</taxon>
        <taxon>Dikarya</taxon>
        <taxon>Ascomycota</taxon>
        <taxon>Pezizomycotina</taxon>
        <taxon>Sordariomycetes</taxon>
        <taxon>Hypocreomycetidae</taxon>
        <taxon>Hypocreales</taxon>
        <taxon>Nectriaceae</taxon>
        <taxon>Fusarium</taxon>
        <taxon>Fusarium solani species complex</taxon>
    </lineage>
</organism>
<feature type="compositionally biased region" description="Polar residues" evidence="1">
    <location>
        <begin position="75"/>
        <end position="88"/>
    </location>
</feature>
<dbReference type="EMBL" id="MIKF01001248">
    <property type="protein sequence ID" value="RTE68048.1"/>
    <property type="molecule type" value="Genomic_DNA"/>
</dbReference>
<evidence type="ECO:0000256" key="1">
    <source>
        <dbReference type="SAM" id="MobiDB-lite"/>
    </source>
</evidence>
<protein>
    <submittedName>
        <fullName evidence="2">Uncharacterized protein</fullName>
    </submittedName>
</protein>
<dbReference type="Proteomes" id="UP000287124">
    <property type="component" value="Unassembled WGS sequence"/>
</dbReference>
<evidence type="ECO:0000313" key="2">
    <source>
        <dbReference type="EMBL" id="RTE68048.1"/>
    </source>
</evidence>
<accession>A0A430KX42</accession>